<evidence type="ECO:0000256" key="3">
    <source>
        <dbReference type="ARBA" id="ARBA00022960"/>
    </source>
</evidence>
<sequence length="279" mass="29397">MATQIFRRPRITLVILILVSISLISVSYKKTPPFITGARGYVRDIVTPIRQGATALVTPIYNTIIGAFDYSSLKATNQKLVNEIAVIRNQRVVDAGAARSLAQLSKQLKIPYVGNIPSTPAQVISVTPTNLQMSVEIDKGTSDGVAIGNPVVSNLGLVGRIIQVSPSSSTVLLLNDPNFSVGVRFGSASQLGLVVGQGGGQKLSVQLVDPGTVLPVGTFMYTSGLSGEIFPAGIPVGSVYKAFTPPGGLQEHVELTPLASLSNLNYVSVLHWLPGVKLP</sequence>
<comment type="function">
    <text evidence="5">Involved in formation and maintenance of cell shape.</text>
</comment>
<dbReference type="InterPro" id="IPR042175">
    <property type="entry name" value="Cell/Rod_MreC_2"/>
</dbReference>
<feature type="domain" description="Rod shape-determining protein MreC beta-barrel core" evidence="6">
    <location>
        <begin position="123"/>
        <end position="270"/>
    </location>
</feature>
<dbReference type="OrthoDB" id="5196068at2"/>
<dbReference type="PANTHER" id="PTHR34138">
    <property type="entry name" value="CELL SHAPE-DETERMINING PROTEIN MREC"/>
    <property type="match status" value="1"/>
</dbReference>
<gene>
    <name evidence="7" type="primary">mreC</name>
    <name evidence="7" type="ORF">AXFE_02720</name>
</gene>
<proteinExistence type="inferred from homology"/>
<name>A0A0D8HM86_9ACTN</name>
<evidence type="ECO:0000256" key="2">
    <source>
        <dbReference type="ARBA" id="ARBA00013855"/>
    </source>
</evidence>
<evidence type="ECO:0000256" key="1">
    <source>
        <dbReference type="ARBA" id="ARBA00009369"/>
    </source>
</evidence>
<dbReference type="Gene3D" id="2.40.10.350">
    <property type="entry name" value="Rod shape-determining protein MreC, domain 2"/>
    <property type="match status" value="1"/>
</dbReference>
<evidence type="ECO:0000256" key="4">
    <source>
        <dbReference type="ARBA" id="ARBA00032089"/>
    </source>
</evidence>
<dbReference type="Gene3D" id="2.40.10.340">
    <property type="entry name" value="Rod shape-determining protein MreC, domain 1"/>
    <property type="match status" value="1"/>
</dbReference>
<dbReference type="GO" id="GO:0008360">
    <property type="term" value="P:regulation of cell shape"/>
    <property type="evidence" value="ECO:0007669"/>
    <property type="project" value="UniProtKB-KW"/>
</dbReference>
<dbReference type="RefSeq" id="WP_152625787.1">
    <property type="nucleotide sequence ID" value="NZ_JXYS01000004.1"/>
</dbReference>
<comment type="caution">
    <text evidence="7">The sequence shown here is derived from an EMBL/GenBank/DDBJ whole genome shotgun (WGS) entry which is preliminary data.</text>
</comment>
<reference evidence="7 8" key="1">
    <citation type="submission" date="2015-01" db="EMBL/GenBank/DDBJ databases">
        <title>Draft genome of the acidophilic iron oxidizer Acidithrix ferrooxidans strain Py-F3.</title>
        <authorList>
            <person name="Poehlein A."/>
            <person name="Eisen S."/>
            <person name="Schloemann M."/>
            <person name="Johnson B.D."/>
            <person name="Daniel R."/>
            <person name="Muehling M."/>
        </authorList>
    </citation>
    <scope>NUCLEOTIDE SEQUENCE [LARGE SCALE GENOMIC DNA]</scope>
    <source>
        <strain evidence="7 8">Py-F3</strain>
    </source>
</reference>
<accession>A0A0D8HM86</accession>
<dbReference type="Pfam" id="PF04085">
    <property type="entry name" value="MreC"/>
    <property type="match status" value="1"/>
</dbReference>
<dbReference type="InterPro" id="IPR007221">
    <property type="entry name" value="MreC"/>
</dbReference>
<dbReference type="InterPro" id="IPR042177">
    <property type="entry name" value="Cell/Rod_1"/>
</dbReference>
<evidence type="ECO:0000256" key="5">
    <source>
        <dbReference type="PIRNR" id="PIRNR038471"/>
    </source>
</evidence>
<dbReference type="EMBL" id="JXYS01000004">
    <property type="protein sequence ID" value="KJF18867.1"/>
    <property type="molecule type" value="Genomic_DNA"/>
</dbReference>
<dbReference type="Proteomes" id="UP000032360">
    <property type="component" value="Unassembled WGS sequence"/>
</dbReference>
<keyword evidence="3 5" id="KW-0133">Cell shape</keyword>
<keyword evidence="8" id="KW-1185">Reference proteome</keyword>
<dbReference type="PANTHER" id="PTHR34138:SF1">
    <property type="entry name" value="CELL SHAPE-DETERMINING PROTEIN MREC"/>
    <property type="match status" value="1"/>
</dbReference>
<evidence type="ECO:0000313" key="8">
    <source>
        <dbReference type="Proteomes" id="UP000032360"/>
    </source>
</evidence>
<evidence type="ECO:0000259" key="6">
    <source>
        <dbReference type="Pfam" id="PF04085"/>
    </source>
</evidence>
<dbReference type="GO" id="GO:0005886">
    <property type="term" value="C:plasma membrane"/>
    <property type="evidence" value="ECO:0007669"/>
    <property type="project" value="TreeGrafter"/>
</dbReference>
<comment type="similarity">
    <text evidence="1 5">Belongs to the MreC family.</text>
</comment>
<evidence type="ECO:0000313" key="7">
    <source>
        <dbReference type="EMBL" id="KJF18867.1"/>
    </source>
</evidence>
<dbReference type="AlphaFoldDB" id="A0A0D8HM86"/>
<dbReference type="InterPro" id="IPR055342">
    <property type="entry name" value="MreC_beta-barrel_core"/>
</dbReference>
<dbReference type="STRING" id="1280514.AXFE_02720"/>
<dbReference type="PIRSF" id="PIRSF038471">
    <property type="entry name" value="MreC"/>
    <property type="match status" value="1"/>
</dbReference>
<organism evidence="7 8">
    <name type="scientific">Acidithrix ferrooxidans</name>
    <dbReference type="NCBI Taxonomy" id="1280514"/>
    <lineage>
        <taxon>Bacteria</taxon>
        <taxon>Bacillati</taxon>
        <taxon>Actinomycetota</taxon>
        <taxon>Acidimicrobiia</taxon>
        <taxon>Acidimicrobiales</taxon>
        <taxon>Acidimicrobiaceae</taxon>
        <taxon>Acidithrix</taxon>
    </lineage>
</organism>
<protein>
    <recommendedName>
        <fullName evidence="2 5">Cell shape-determining protein MreC</fullName>
    </recommendedName>
    <alternativeName>
        <fullName evidence="4 5">Cell shape protein MreC</fullName>
    </alternativeName>
</protein>